<keyword evidence="2" id="KW-1185">Reference proteome</keyword>
<sequence length="222" mass="25217">MEVYTFTLRECSKPPCSSSVAFGSINAQLLFQNYPEDKTIYPLLPHEDSLMPKQLFFAESMHRLTAANLLSRAEWAVALLSHGCIEGAQHIELEDLCLQQQLSVLYEFWATQTEGASLPLWKRLRDWRGGGIDQDILVEDLKPPQGRSVVPQTTIYYLRLSVGDAVVDTRQGQRCVHWEGLDWAWVSPGKELDRRVFVSAWTEFGWSGSTIMMLDINLHDGS</sequence>
<accession>A0ACB8QAF6</accession>
<gene>
    <name evidence="1" type="ORF">K488DRAFT_73620</name>
</gene>
<name>A0ACB8QAF6_9AGAM</name>
<evidence type="ECO:0000313" key="1">
    <source>
        <dbReference type="EMBL" id="KAI0028627.1"/>
    </source>
</evidence>
<reference evidence="1" key="2">
    <citation type="journal article" date="2022" name="New Phytol.">
        <title>Evolutionary transition to the ectomycorrhizal habit in the genomes of a hyperdiverse lineage of mushroom-forming fungi.</title>
        <authorList>
            <person name="Looney B."/>
            <person name="Miyauchi S."/>
            <person name="Morin E."/>
            <person name="Drula E."/>
            <person name="Courty P.E."/>
            <person name="Kohler A."/>
            <person name="Kuo A."/>
            <person name="LaButti K."/>
            <person name="Pangilinan J."/>
            <person name="Lipzen A."/>
            <person name="Riley R."/>
            <person name="Andreopoulos W."/>
            <person name="He G."/>
            <person name="Johnson J."/>
            <person name="Nolan M."/>
            <person name="Tritt A."/>
            <person name="Barry K.W."/>
            <person name="Grigoriev I.V."/>
            <person name="Nagy L.G."/>
            <person name="Hibbett D."/>
            <person name="Henrissat B."/>
            <person name="Matheny P.B."/>
            <person name="Labbe J."/>
            <person name="Martin F.M."/>
        </authorList>
    </citation>
    <scope>NUCLEOTIDE SEQUENCE</scope>
    <source>
        <strain evidence="1">EC-137</strain>
    </source>
</reference>
<evidence type="ECO:0000313" key="2">
    <source>
        <dbReference type="Proteomes" id="UP000814128"/>
    </source>
</evidence>
<comment type="caution">
    <text evidence="1">The sequence shown here is derived from an EMBL/GenBank/DDBJ whole genome shotgun (WGS) entry which is preliminary data.</text>
</comment>
<proteinExistence type="predicted"/>
<dbReference type="EMBL" id="MU273735">
    <property type="protein sequence ID" value="KAI0028627.1"/>
    <property type="molecule type" value="Genomic_DNA"/>
</dbReference>
<protein>
    <submittedName>
        <fullName evidence="1">Uncharacterized protein</fullName>
    </submittedName>
</protein>
<dbReference type="Proteomes" id="UP000814128">
    <property type="component" value="Unassembled WGS sequence"/>
</dbReference>
<reference evidence="1" key="1">
    <citation type="submission" date="2021-02" db="EMBL/GenBank/DDBJ databases">
        <authorList>
            <consortium name="DOE Joint Genome Institute"/>
            <person name="Ahrendt S."/>
            <person name="Looney B.P."/>
            <person name="Miyauchi S."/>
            <person name="Morin E."/>
            <person name="Drula E."/>
            <person name="Courty P.E."/>
            <person name="Chicoki N."/>
            <person name="Fauchery L."/>
            <person name="Kohler A."/>
            <person name="Kuo A."/>
            <person name="Labutti K."/>
            <person name="Pangilinan J."/>
            <person name="Lipzen A."/>
            <person name="Riley R."/>
            <person name="Andreopoulos W."/>
            <person name="He G."/>
            <person name="Johnson J."/>
            <person name="Barry K.W."/>
            <person name="Grigoriev I.V."/>
            <person name="Nagy L."/>
            <person name="Hibbett D."/>
            <person name="Henrissat B."/>
            <person name="Matheny P.B."/>
            <person name="Labbe J."/>
            <person name="Martin F."/>
        </authorList>
    </citation>
    <scope>NUCLEOTIDE SEQUENCE</scope>
    <source>
        <strain evidence="1">EC-137</strain>
    </source>
</reference>
<organism evidence="1 2">
    <name type="scientific">Vararia minispora EC-137</name>
    <dbReference type="NCBI Taxonomy" id="1314806"/>
    <lineage>
        <taxon>Eukaryota</taxon>
        <taxon>Fungi</taxon>
        <taxon>Dikarya</taxon>
        <taxon>Basidiomycota</taxon>
        <taxon>Agaricomycotina</taxon>
        <taxon>Agaricomycetes</taxon>
        <taxon>Russulales</taxon>
        <taxon>Lachnocladiaceae</taxon>
        <taxon>Vararia</taxon>
    </lineage>
</organism>